<protein>
    <submittedName>
        <fullName evidence="1">Uncharacterized protein</fullName>
    </submittedName>
</protein>
<proteinExistence type="predicted"/>
<gene>
    <name evidence="1" type="ORF">S01H1_46026</name>
</gene>
<sequence>MLWSEIRKAYLNQWLIIEALEAHTEPDNLRQLDRLAVIETCSDGSTAMQRYRHLHRQYPHREFYFVHTSRAELDIREQQWLGIRRSNAVMAAR</sequence>
<dbReference type="EMBL" id="BARS01029449">
    <property type="protein sequence ID" value="GAG04642.1"/>
    <property type="molecule type" value="Genomic_DNA"/>
</dbReference>
<name>X0UZP3_9ZZZZ</name>
<comment type="caution">
    <text evidence="1">The sequence shown here is derived from an EMBL/GenBank/DDBJ whole genome shotgun (WGS) entry which is preliminary data.</text>
</comment>
<dbReference type="AlphaFoldDB" id="X0UZP3"/>
<evidence type="ECO:0000313" key="1">
    <source>
        <dbReference type="EMBL" id="GAG04642.1"/>
    </source>
</evidence>
<accession>X0UZP3</accession>
<reference evidence="1" key="1">
    <citation type="journal article" date="2014" name="Front. Microbiol.">
        <title>High frequency of phylogenetically diverse reductive dehalogenase-homologous genes in deep subseafloor sedimentary metagenomes.</title>
        <authorList>
            <person name="Kawai M."/>
            <person name="Futagami T."/>
            <person name="Toyoda A."/>
            <person name="Takaki Y."/>
            <person name="Nishi S."/>
            <person name="Hori S."/>
            <person name="Arai W."/>
            <person name="Tsubouchi T."/>
            <person name="Morono Y."/>
            <person name="Uchiyama I."/>
            <person name="Ito T."/>
            <person name="Fujiyama A."/>
            <person name="Inagaki F."/>
            <person name="Takami H."/>
        </authorList>
    </citation>
    <scope>NUCLEOTIDE SEQUENCE</scope>
    <source>
        <strain evidence="1">Expedition CK06-06</strain>
    </source>
</reference>
<organism evidence="1">
    <name type="scientific">marine sediment metagenome</name>
    <dbReference type="NCBI Taxonomy" id="412755"/>
    <lineage>
        <taxon>unclassified sequences</taxon>
        <taxon>metagenomes</taxon>
        <taxon>ecological metagenomes</taxon>
    </lineage>
</organism>